<dbReference type="Proteomes" id="UP000594873">
    <property type="component" value="Chromosome"/>
</dbReference>
<evidence type="ECO:0000256" key="11">
    <source>
        <dbReference type="ARBA" id="ARBA00023136"/>
    </source>
</evidence>
<keyword evidence="7" id="KW-0997">Cell inner membrane</keyword>
<accession>A0A7T2GI01</accession>
<dbReference type="Gene3D" id="3.30.420.270">
    <property type="match status" value="1"/>
</dbReference>
<keyword evidence="15" id="KW-1185">Reference proteome</keyword>
<dbReference type="PANTHER" id="PTHR30558">
    <property type="entry name" value="EXBD MEMBRANE COMPONENT OF PMF-DRIVEN MACROMOLECULE IMPORT SYSTEM"/>
    <property type="match status" value="1"/>
</dbReference>
<dbReference type="GO" id="GO:0005886">
    <property type="term" value="C:plasma membrane"/>
    <property type="evidence" value="ECO:0007669"/>
    <property type="project" value="UniProtKB-SubCell"/>
</dbReference>
<comment type="similarity">
    <text evidence="3 12">Belongs to the ExbD/TolR family.</text>
</comment>
<evidence type="ECO:0000256" key="10">
    <source>
        <dbReference type="ARBA" id="ARBA00022989"/>
    </source>
</evidence>
<dbReference type="AlphaFoldDB" id="A0A7T2GI01"/>
<dbReference type="KEGG" id="sflv:IC614_07665"/>
<dbReference type="Pfam" id="PF02472">
    <property type="entry name" value="ExbD"/>
    <property type="match status" value="1"/>
</dbReference>
<evidence type="ECO:0000256" key="8">
    <source>
        <dbReference type="ARBA" id="ARBA00022692"/>
    </source>
</evidence>
<dbReference type="GO" id="GO:0022857">
    <property type="term" value="F:transmembrane transporter activity"/>
    <property type="evidence" value="ECO:0007669"/>
    <property type="project" value="InterPro"/>
</dbReference>
<gene>
    <name evidence="14" type="ORF">IC614_07665</name>
</gene>
<evidence type="ECO:0000256" key="2">
    <source>
        <dbReference type="ARBA" id="ARBA00004249"/>
    </source>
</evidence>
<reference evidence="14 15" key="1">
    <citation type="submission" date="2020-11" db="EMBL/GenBank/DDBJ databases">
        <title>Genome seq and assembly of Sphingosinicella sp.</title>
        <authorList>
            <person name="Chhetri G."/>
        </authorList>
    </citation>
    <scope>NUCLEOTIDE SEQUENCE [LARGE SCALE GENOMIC DNA]</scope>
    <source>
        <strain evidence="14 15">UDD2</strain>
    </source>
</reference>
<evidence type="ECO:0000256" key="6">
    <source>
        <dbReference type="ARBA" id="ARBA00022475"/>
    </source>
</evidence>
<keyword evidence="8 12" id="KW-0812">Transmembrane</keyword>
<evidence type="ECO:0000256" key="3">
    <source>
        <dbReference type="ARBA" id="ARBA00005811"/>
    </source>
</evidence>
<dbReference type="InterPro" id="IPR003400">
    <property type="entry name" value="ExbD"/>
</dbReference>
<keyword evidence="9 12" id="KW-0653">Protein transport</keyword>
<sequence length="143" mass="15066">MRNYRPVPVFNAGHAAPIKDLNTTPLIDVMLVLLIMFIVTIPIGTHKVAVDLPQGPPPPVAADPVIHWLSLMADGGLTWDGAAIPESALPARLAAAKADAAAQLHLRADGAARYEDYDRVLAAIKSAGIERLGLVGNEAFAGF</sequence>
<comment type="function">
    <text evidence="1">Involved in the TonB-dependent energy-dependent transport of various receptor-bound substrates.</text>
</comment>
<evidence type="ECO:0000256" key="5">
    <source>
        <dbReference type="ARBA" id="ARBA00022448"/>
    </source>
</evidence>
<evidence type="ECO:0000313" key="14">
    <source>
        <dbReference type="EMBL" id="QPQ54241.1"/>
    </source>
</evidence>
<keyword evidence="10 13" id="KW-1133">Transmembrane helix</keyword>
<evidence type="ECO:0000256" key="9">
    <source>
        <dbReference type="ARBA" id="ARBA00022927"/>
    </source>
</evidence>
<dbReference type="EMBL" id="CP065592">
    <property type="protein sequence ID" value="QPQ54241.1"/>
    <property type="molecule type" value="Genomic_DNA"/>
</dbReference>
<dbReference type="RefSeq" id="WP_200970768.1">
    <property type="nucleotide sequence ID" value="NZ_CP065592.1"/>
</dbReference>
<evidence type="ECO:0000256" key="4">
    <source>
        <dbReference type="ARBA" id="ARBA00011471"/>
    </source>
</evidence>
<feature type="transmembrane region" description="Helical" evidence="13">
    <location>
        <begin position="26"/>
        <end position="44"/>
    </location>
</feature>
<dbReference type="GO" id="GO:0015031">
    <property type="term" value="P:protein transport"/>
    <property type="evidence" value="ECO:0007669"/>
    <property type="project" value="UniProtKB-KW"/>
</dbReference>
<comment type="subcellular location">
    <subcellularLocation>
        <location evidence="2">Cell inner membrane</location>
        <topology evidence="2">Single-pass type II membrane protein</topology>
    </subcellularLocation>
    <subcellularLocation>
        <location evidence="12">Cell membrane</location>
        <topology evidence="12">Single-pass type II membrane protein</topology>
    </subcellularLocation>
</comment>
<keyword evidence="6" id="KW-1003">Cell membrane</keyword>
<comment type="subunit">
    <text evidence="4">The accessory proteins ExbB and ExbD seem to form a complex with TonB.</text>
</comment>
<protein>
    <submittedName>
        <fullName evidence="14">Biopolymer transporter ExbD</fullName>
    </submittedName>
</protein>
<evidence type="ECO:0000313" key="15">
    <source>
        <dbReference type="Proteomes" id="UP000594873"/>
    </source>
</evidence>
<evidence type="ECO:0000256" key="7">
    <source>
        <dbReference type="ARBA" id="ARBA00022519"/>
    </source>
</evidence>
<keyword evidence="5 12" id="KW-0813">Transport</keyword>
<evidence type="ECO:0000256" key="1">
    <source>
        <dbReference type="ARBA" id="ARBA00003540"/>
    </source>
</evidence>
<proteinExistence type="inferred from homology"/>
<organism evidence="14 15">
    <name type="scientific">Allosphingosinicella flava</name>
    <dbReference type="NCBI Taxonomy" id="2771430"/>
    <lineage>
        <taxon>Bacteria</taxon>
        <taxon>Pseudomonadati</taxon>
        <taxon>Pseudomonadota</taxon>
        <taxon>Alphaproteobacteria</taxon>
        <taxon>Sphingomonadales</taxon>
        <taxon>Sphingomonadaceae</taxon>
        <taxon>Allosphingosinicella</taxon>
    </lineage>
</organism>
<name>A0A7T2GI01_9SPHN</name>
<keyword evidence="11 13" id="KW-0472">Membrane</keyword>
<evidence type="ECO:0000256" key="12">
    <source>
        <dbReference type="RuleBase" id="RU003879"/>
    </source>
</evidence>
<dbReference type="PANTHER" id="PTHR30558:SF12">
    <property type="entry name" value="BIOPOLYMER TRANSPORT PROTEIN EXBD"/>
    <property type="match status" value="1"/>
</dbReference>
<evidence type="ECO:0000256" key="13">
    <source>
        <dbReference type="SAM" id="Phobius"/>
    </source>
</evidence>